<reference evidence="4 5" key="1">
    <citation type="submission" date="2018-11" db="EMBL/GenBank/DDBJ databases">
        <title>Genome sequence of Saitozyma podzolica DSM 27192.</title>
        <authorList>
            <person name="Aliyu H."/>
            <person name="Gorte O."/>
            <person name="Ochsenreither K."/>
        </authorList>
    </citation>
    <scope>NUCLEOTIDE SEQUENCE [LARGE SCALE GENOMIC DNA]</scope>
    <source>
        <strain evidence="4 5">DSM 27192</strain>
    </source>
</reference>
<sequence>MSSILAPGNVAVVTGAGGGIGLAAARFYASHGMHVVLIDRNEVGLRAALESVRGIAGGGDVLSFALDAGDVDDVERMRDDVLRRFREVHVLMANHGIRSSVGTFSDSQSLKEVHSLWNDIINVNLLSILLVVQAFVPSMAKQPSESVIIATGSKLGIDNRPKGKPGYNVSKAGLKAYTEQLAHDLRNTPGCRCSAHLFIPGWTWTGLATAAPELGNSAVSKMLPGMWTPELTIEYMAGKIFHERVFYAVCPDGEVSSVQDKVDLGWTLNDIVEGRPALSRWHPDYTPKYEVFLQSQLEAAGQVD</sequence>
<dbReference type="EMBL" id="RSCD01000018">
    <property type="protein sequence ID" value="RSH87185.1"/>
    <property type="molecule type" value="Genomic_DNA"/>
</dbReference>
<comment type="caution">
    <text evidence="4">The sequence shown here is derived from an EMBL/GenBank/DDBJ whole genome shotgun (WGS) entry which is preliminary data.</text>
</comment>
<dbReference type="InterPro" id="IPR020904">
    <property type="entry name" value="Sc_DH/Rdtase_CS"/>
</dbReference>
<dbReference type="InterPro" id="IPR036291">
    <property type="entry name" value="NAD(P)-bd_dom_sf"/>
</dbReference>
<evidence type="ECO:0000256" key="2">
    <source>
        <dbReference type="ARBA" id="ARBA00022857"/>
    </source>
</evidence>
<evidence type="ECO:0000256" key="1">
    <source>
        <dbReference type="ARBA" id="ARBA00006484"/>
    </source>
</evidence>
<gene>
    <name evidence="4" type="ORF">EHS25_003676</name>
</gene>
<dbReference type="STRING" id="1890683.A0A427Y7W4"/>
<dbReference type="Pfam" id="PF00106">
    <property type="entry name" value="adh_short"/>
    <property type="match status" value="1"/>
</dbReference>
<dbReference type="SUPFAM" id="SSF51735">
    <property type="entry name" value="NAD(P)-binding Rossmann-fold domains"/>
    <property type="match status" value="1"/>
</dbReference>
<evidence type="ECO:0000256" key="3">
    <source>
        <dbReference type="ARBA" id="ARBA00023002"/>
    </source>
</evidence>
<dbReference type="Gene3D" id="3.40.50.720">
    <property type="entry name" value="NAD(P)-binding Rossmann-like Domain"/>
    <property type="match status" value="1"/>
</dbReference>
<protein>
    <submittedName>
        <fullName evidence="4">Uncharacterized protein</fullName>
    </submittedName>
</protein>
<keyword evidence="5" id="KW-1185">Reference proteome</keyword>
<organism evidence="4 5">
    <name type="scientific">Saitozyma podzolica</name>
    <dbReference type="NCBI Taxonomy" id="1890683"/>
    <lineage>
        <taxon>Eukaryota</taxon>
        <taxon>Fungi</taxon>
        <taxon>Dikarya</taxon>
        <taxon>Basidiomycota</taxon>
        <taxon>Agaricomycotina</taxon>
        <taxon>Tremellomycetes</taxon>
        <taxon>Tremellales</taxon>
        <taxon>Trimorphomycetaceae</taxon>
        <taxon>Saitozyma</taxon>
    </lineage>
</organism>
<accession>A0A427Y7W4</accession>
<dbReference type="PRINTS" id="PR00081">
    <property type="entry name" value="GDHRDH"/>
</dbReference>
<dbReference type="CDD" id="cd05233">
    <property type="entry name" value="SDR_c"/>
    <property type="match status" value="1"/>
</dbReference>
<evidence type="ECO:0000313" key="4">
    <source>
        <dbReference type="EMBL" id="RSH87185.1"/>
    </source>
</evidence>
<name>A0A427Y7W4_9TREE</name>
<dbReference type="InterPro" id="IPR002347">
    <property type="entry name" value="SDR_fam"/>
</dbReference>
<comment type="similarity">
    <text evidence="1">Belongs to the short-chain dehydrogenases/reductases (SDR) family.</text>
</comment>
<proteinExistence type="inferred from homology"/>
<dbReference type="OrthoDB" id="5307821at2759"/>
<keyword evidence="3" id="KW-0560">Oxidoreductase</keyword>
<dbReference type="PROSITE" id="PS00061">
    <property type="entry name" value="ADH_SHORT"/>
    <property type="match status" value="1"/>
</dbReference>
<dbReference type="AlphaFoldDB" id="A0A427Y7W4"/>
<dbReference type="PANTHER" id="PTHR43008:SF7">
    <property type="entry name" value="SHORT CHAIN DEHYDROGENASE_REDUCTASE (AFU_ORTHOLOGUE AFUA_2G00830)"/>
    <property type="match status" value="1"/>
</dbReference>
<keyword evidence="2" id="KW-0521">NADP</keyword>
<dbReference type="PANTHER" id="PTHR43008">
    <property type="entry name" value="BENZIL REDUCTASE"/>
    <property type="match status" value="1"/>
</dbReference>
<dbReference type="Proteomes" id="UP000279259">
    <property type="component" value="Unassembled WGS sequence"/>
</dbReference>
<dbReference type="GO" id="GO:0016616">
    <property type="term" value="F:oxidoreductase activity, acting on the CH-OH group of donors, NAD or NADP as acceptor"/>
    <property type="evidence" value="ECO:0007669"/>
    <property type="project" value="UniProtKB-ARBA"/>
</dbReference>
<evidence type="ECO:0000313" key="5">
    <source>
        <dbReference type="Proteomes" id="UP000279259"/>
    </source>
</evidence>
<dbReference type="GO" id="GO:0050664">
    <property type="term" value="F:oxidoreductase activity, acting on NAD(P)H, oxygen as acceptor"/>
    <property type="evidence" value="ECO:0007669"/>
    <property type="project" value="TreeGrafter"/>
</dbReference>